<dbReference type="InterPro" id="IPR010992">
    <property type="entry name" value="IHF-like_DNA-bd_dom_sf"/>
</dbReference>
<dbReference type="InterPro" id="IPR000119">
    <property type="entry name" value="Hist_DNA-bd"/>
</dbReference>
<reference evidence="12 13" key="1">
    <citation type="journal article" date="2017" name="ISME J.">
        <title>Energy and carbon metabolisms in a deep terrestrial subsurface fluid microbial community.</title>
        <authorList>
            <person name="Momper L."/>
            <person name="Jungbluth S.P."/>
            <person name="Lee M.D."/>
            <person name="Amend J.P."/>
        </authorList>
    </citation>
    <scope>NUCLEOTIDE SEQUENCE [LARGE SCALE GENOMIC DNA]</scope>
    <source>
        <strain evidence="12">SURF_5</strain>
    </source>
</reference>
<dbReference type="Gene3D" id="4.10.520.10">
    <property type="entry name" value="IHF-like DNA-binding proteins"/>
    <property type="match status" value="1"/>
</dbReference>
<evidence type="ECO:0000256" key="7">
    <source>
        <dbReference type="ARBA" id="ARBA00023125"/>
    </source>
</evidence>
<dbReference type="GO" id="GO:0006260">
    <property type="term" value="P:DNA replication"/>
    <property type="evidence" value="ECO:0007669"/>
    <property type="project" value="UniProtKB-KW"/>
</dbReference>
<evidence type="ECO:0000256" key="8">
    <source>
        <dbReference type="ARBA" id="ARBA00033120"/>
    </source>
</evidence>
<evidence type="ECO:0000256" key="10">
    <source>
        <dbReference type="ARBA" id="ARBA00046140"/>
    </source>
</evidence>
<comment type="subcellular location">
    <subcellularLocation>
        <location evidence="1">Virion</location>
    </subcellularLocation>
</comment>
<proteinExistence type="inferred from homology"/>
<dbReference type="Proteomes" id="UP000265882">
    <property type="component" value="Unassembled WGS sequence"/>
</dbReference>
<dbReference type="PANTHER" id="PTHR33175:SF13">
    <property type="entry name" value="HISTONE-LIKE PROTEIN"/>
    <property type="match status" value="1"/>
</dbReference>
<comment type="subunit">
    <text evidence="3">Homodimer.</text>
</comment>
<keyword evidence="7 12" id="KW-0238">DNA-binding</keyword>
<dbReference type="AlphaFoldDB" id="A0A3A4NTF3"/>
<dbReference type="GO" id="GO:0003677">
    <property type="term" value="F:DNA binding"/>
    <property type="evidence" value="ECO:0007669"/>
    <property type="project" value="UniProtKB-KW"/>
</dbReference>
<comment type="similarity">
    <text evidence="2 11">Belongs to the bacterial histone-like protein family.</text>
</comment>
<evidence type="ECO:0000256" key="11">
    <source>
        <dbReference type="RuleBase" id="RU003939"/>
    </source>
</evidence>
<dbReference type="SMART" id="SM00411">
    <property type="entry name" value="BHL"/>
    <property type="match status" value="1"/>
</dbReference>
<sequence length="96" mass="10344">MAKAMTKSQLVAQLSEKSAIPKKQVNELLDQLAATAYKEAKNGFTIPGIGKLVVVNRKARTGRNPATGEAIKIPAKRVLKFRVAKAAKDAVMAKKK</sequence>
<evidence type="ECO:0000313" key="13">
    <source>
        <dbReference type="Proteomes" id="UP000265882"/>
    </source>
</evidence>
<evidence type="ECO:0000313" key="12">
    <source>
        <dbReference type="EMBL" id="RJP22312.1"/>
    </source>
</evidence>
<evidence type="ECO:0000256" key="5">
    <source>
        <dbReference type="ARBA" id="ARBA00022705"/>
    </source>
</evidence>
<keyword evidence="5" id="KW-0235">DNA replication</keyword>
<evidence type="ECO:0000256" key="6">
    <source>
        <dbReference type="ARBA" id="ARBA00022921"/>
    </source>
</evidence>
<comment type="function">
    <text evidence="10">DNA-binding protein that plays a critical role in nucleoid compaction, genome replication and DNA replication and transcription. Binds to both ssDNA and dsDNA with a binding site covering about 15 nucleotides. Displays DNA-supercoiling activity only when associated with the viral DNA topoisomerase 2.</text>
</comment>
<dbReference type="EMBL" id="QZKU01000059">
    <property type="protein sequence ID" value="RJP22312.1"/>
    <property type="molecule type" value="Genomic_DNA"/>
</dbReference>
<dbReference type="SUPFAM" id="SSF47729">
    <property type="entry name" value="IHF-like DNA-binding proteins"/>
    <property type="match status" value="1"/>
</dbReference>
<evidence type="ECO:0000256" key="9">
    <source>
        <dbReference type="ARBA" id="ARBA00033227"/>
    </source>
</evidence>
<gene>
    <name evidence="12" type="ORF">C4520_08360</name>
</gene>
<dbReference type="GO" id="GO:0005829">
    <property type="term" value="C:cytosol"/>
    <property type="evidence" value="ECO:0007669"/>
    <property type="project" value="TreeGrafter"/>
</dbReference>
<dbReference type="PRINTS" id="PR01727">
    <property type="entry name" value="DNABINDINGHU"/>
</dbReference>
<dbReference type="GO" id="GO:0030527">
    <property type="term" value="F:structural constituent of chromatin"/>
    <property type="evidence" value="ECO:0007669"/>
    <property type="project" value="InterPro"/>
</dbReference>
<protein>
    <recommendedName>
        <fullName evidence="4">Viral histone-like protein</fullName>
    </recommendedName>
    <alternativeName>
        <fullName evidence="9">DNA-binding protein pA104R</fullName>
    </alternativeName>
    <alternativeName>
        <fullName evidence="8">pA104R</fullName>
    </alternativeName>
</protein>
<evidence type="ECO:0000256" key="2">
    <source>
        <dbReference type="ARBA" id="ARBA00010529"/>
    </source>
</evidence>
<evidence type="ECO:0000256" key="4">
    <source>
        <dbReference type="ARBA" id="ARBA00016145"/>
    </source>
</evidence>
<accession>A0A3A4NTF3</accession>
<dbReference type="PANTHER" id="PTHR33175">
    <property type="entry name" value="DNA-BINDING PROTEIN HU"/>
    <property type="match status" value="1"/>
</dbReference>
<evidence type="ECO:0000256" key="1">
    <source>
        <dbReference type="ARBA" id="ARBA00004328"/>
    </source>
</evidence>
<evidence type="ECO:0000256" key="3">
    <source>
        <dbReference type="ARBA" id="ARBA00011738"/>
    </source>
</evidence>
<comment type="caution">
    <text evidence="12">The sequence shown here is derived from an EMBL/GenBank/DDBJ whole genome shotgun (WGS) entry which is preliminary data.</text>
</comment>
<name>A0A3A4NTF3_ABYX5</name>
<dbReference type="Pfam" id="PF00216">
    <property type="entry name" value="Bac_DNA_binding"/>
    <property type="match status" value="1"/>
</dbReference>
<organism evidence="12 13">
    <name type="scientific">Abyssobacteria bacterium (strain SURF_5)</name>
    <dbReference type="NCBI Taxonomy" id="2093360"/>
    <lineage>
        <taxon>Bacteria</taxon>
        <taxon>Pseudomonadati</taxon>
        <taxon>Candidatus Hydrogenedentota</taxon>
        <taxon>Candidatus Abyssobacteria</taxon>
    </lineage>
</organism>
<keyword evidence="6" id="KW-0426">Late protein</keyword>